<accession>A0A4V0YDY1</accession>
<evidence type="ECO:0000313" key="3">
    <source>
        <dbReference type="EMBL" id="QAY62291.1"/>
    </source>
</evidence>
<dbReference type="EMBL" id="CP035495">
    <property type="protein sequence ID" value="QAY62291.1"/>
    <property type="molecule type" value="Genomic_DNA"/>
</dbReference>
<dbReference type="KEGG" id="xyl:ET495_02270"/>
<dbReference type="InterPro" id="IPR036291">
    <property type="entry name" value="NAD(P)-bd_dom_sf"/>
</dbReference>
<reference evidence="3 4" key="1">
    <citation type="submission" date="2019-01" db="EMBL/GenBank/DDBJ databases">
        <title>Genome sequencing of strain 2JSPR-7.</title>
        <authorList>
            <person name="Heo J."/>
            <person name="Kim S.-J."/>
            <person name="Kim J.-S."/>
            <person name="Hong S.-B."/>
            <person name="Kwon S.-W."/>
        </authorList>
    </citation>
    <scope>NUCLEOTIDE SEQUENCE [LARGE SCALE GENOMIC DNA]</scope>
    <source>
        <strain evidence="3 4">2JSPR-7</strain>
    </source>
</reference>
<gene>
    <name evidence="3" type="ORF">ET495_02270</name>
</gene>
<evidence type="ECO:0000256" key="2">
    <source>
        <dbReference type="ARBA" id="ARBA00023002"/>
    </source>
</evidence>
<dbReference type="InterPro" id="IPR002347">
    <property type="entry name" value="SDR_fam"/>
</dbReference>
<dbReference type="PANTHER" id="PTHR42760">
    <property type="entry name" value="SHORT-CHAIN DEHYDROGENASES/REDUCTASES FAMILY MEMBER"/>
    <property type="match status" value="1"/>
</dbReference>
<dbReference type="Gene3D" id="3.40.50.720">
    <property type="entry name" value="NAD(P)-binding Rossmann-like Domain"/>
    <property type="match status" value="1"/>
</dbReference>
<protein>
    <submittedName>
        <fullName evidence="3">SDR family oxidoreductase</fullName>
    </submittedName>
</protein>
<keyword evidence="4" id="KW-1185">Reference proteome</keyword>
<sequence>MTCIVVTGASSGIGAALVRLLSEHHPVVGLDRHAAPGSPVIGCDLTDPASVAAALARLPDRIGGLANVAGVAGTAPATRVMEVNLLGTRRITEALAGRIADGGAIVTVASLAGHHPGFDDDVRRLLAADDDDVLAWTRTAGLSGAQAYDVSKKALLRYGRQLSARLAPRRVRSCTVSPGPVETPLLPEFEASMAGAVERAATWTGRHARPEEIARVVAFLLSPDASWISGVDVVADGGLTARRADDARP</sequence>
<dbReference type="PANTHER" id="PTHR42760:SF133">
    <property type="entry name" value="3-OXOACYL-[ACYL-CARRIER-PROTEIN] REDUCTASE"/>
    <property type="match status" value="1"/>
</dbReference>
<comment type="similarity">
    <text evidence="1">Belongs to the short-chain dehydrogenases/reductases (SDR) family.</text>
</comment>
<evidence type="ECO:0000313" key="4">
    <source>
        <dbReference type="Proteomes" id="UP000291758"/>
    </source>
</evidence>
<dbReference type="Pfam" id="PF13561">
    <property type="entry name" value="adh_short_C2"/>
    <property type="match status" value="1"/>
</dbReference>
<dbReference type="RefSeq" id="WP_129202292.1">
    <property type="nucleotide sequence ID" value="NZ_CP035495.1"/>
</dbReference>
<proteinExistence type="inferred from homology"/>
<dbReference type="Pfam" id="PF00106">
    <property type="entry name" value="adh_short"/>
    <property type="match status" value="1"/>
</dbReference>
<dbReference type="AlphaFoldDB" id="A0A4V0YDY1"/>
<dbReference type="PRINTS" id="PR00081">
    <property type="entry name" value="GDHRDH"/>
</dbReference>
<dbReference type="SUPFAM" id="SSF51735">
    <property type="entry name" value="NAD(P)-binding Rossmann-fold domains"/>
    <property type="match status" value="1"/>
</dbReference>
<name>A0A4V0YDY1_9MICO</name>
<dbReference type="GO" id="GO:0016616">
    <property type="term" value="F:oxidoreductase activity, acting on the CH-OH group of donors, NAD or NADP as acceptor"/>
    <property type="evidence" value="ECO:0007669"/>
    <property type="project" value="TreeGrafter"/>
</dbReference>
<dbReference type="Proteomes" id="UP000291758">
    <property type="component" value="Chromosome"/>
</dbReference>
<organism evidence="3 4">
    <name type="scientific">Xylanimonas allomyrinae</name>
    <dbReference type="NCBI Taxonomy" id="2509459"/>
    <lineage>
        <taxon>Bacteria</taxon>
        <taxon>Bacillati</taxon>
        <taxon>Actinomycetota</taxon>
        <taxon>Actinomycetes</taxon>
        <taxon>Micrococcales</taxon>
        <taxon>Promicromonosporaceae</taxon>
        <taxon>Xylanimonas</taxon>
    </lineage>
</organism>
<evidence type="ECO:0000256" key="1">
    <source>
        <dbReference type="ARBA" id="ARBA00006484"/>
    </source>
</evidence>
<dbReference type="OrthoDB" id="9809287at2"/>
<keyword evidence="2" id="KW-0560">Oxidoreductase</keyword>